<dbReference type="PROSITE" id="PS50240">
    <property type="entry name" value="TRYPSIN_DOM"/>
    <property type="match status" value="1"/>
</dbReference>
<dbReference type="SMART" id="SM00020">
    <property type="entry name" value="Tryp_SPc"/>
    <property type="match status" value="1"/>
</dbReference>
<gene>
    <name evidence="7" type="primary">Erasp</name>
</gene>
<dbReference type="InterPro" id="IPR051487">
    <property type="entry name" value="Ser/Thr_Proteases_Immune/Dev"/>
</dbReference>
<dbReference type="Gene3D" id="2.40.10.10">
    <property type="entry name" value="Trypsin-like serine proteases"/>
    <property type="match status" value="2"/>
</dbReference>
<evidence type="ECO:0000313" key="7">
    <source>
        <dbReference type="RefSeq" id="XP_016940448.3"/>
    </source>
</evidence>
<dbReference type="AlphaFoldDB" id="A0AB39ZPJ3"/>
<protein>
    <submittedName>
        <fullName evidence="7">Serine protease grass isoform X1</fullName>
    </submittedName>
</protein>
<dbReference type="PRINTS" id="PR00722">
    <property type="entry name" value="CHYMOTRYPSIN"/>
</dbReference>
<organism evidence="6 7">
    <name type="scientific">Drosophila suzukii</name>
    <name type="common">Spotted-wing drosophila fruit fly</name>
    <dbReference type="NCBI Taxonomy" id="28584"/>
    <lineage>
        <taxon>Eukaryota</taxon>
        <taxon>Metazoa</taxon>
        <taxon>Ecdysozoa</taxon>
        <taxon>Arthropoda</taxon>
        <taxon>Hexapoda</taxon>
        <taxon>Insecta</taxon>
        <taxon>Pterygota</taxon>
        <taxon>Neoptera</taxon>
        <taxon>Endopterygota</taxon>
        <taxon>Diptera</taxon>
        <taxon>Brachycera</taxon>
        <taxon>Muscomorpha</taxon>
        <taxon>Ephydroidea</taxon>
        <taxon>Drosophilidae</taxon>
        <taxon>Drosophila</taxon>
        <taxon>Sophophora</taxon>
    </lineage>
</organism>
<dbReference type="InterPro" id="IPR033116">
    <property type="entry name" value="TRYPSIN_SER"/>
</dbReference>
<dbReference type="GO" id="GO:0051604">
    <property type="term" value="P:protein maturation"/>
    <property type="evidence" value="ECO:0007669"/>
    <property type="project" value="UniProtKB-ARBA"/>
</dbReference>
<dbReference type="PANTHER" id="PTHR24256">
    <property type="entry name" value="TRYPTASE-RELATED"/>
    <property type="match status" value="1"/>
</dbReference>
<dbReference type="PROSITE" id="PS00135">
    <property type="entry name" value="TRYPSIN_SER"/>
    <property type="match status" value="1"/>
</dbReference>
<dbReference type="GeneID" id="108017810"/>
<dbReference type="InterPro" id="IPR043504">
    <property type="entry name" value="Peptidase_S1_PA_chymotrypsin"/>
</dbReference>
<feature type="chain" id="PRO_5045389850" evidence="4">
    <location>
        <begin position="23"/>
        <end position="293"/>
    </location>
</feature>
<dbReference type="GO" id="GO:0004252">
    <property type="term" value="F:serine-type endopeptidase activity"/>
    <property type="evidence" value="ECO:0007669"/>
    <property type="project" value="InterPro"/>
</dbReference>
<comment type="similarity">
    <text evidence="2">Belongs to the peptidase S1 family. CLIP subfamily.</text>
</comment>
<accession>A0AB39ZPJ3</accession>
<dbReference type="InterPro" id="IPR009003">
    <property type="entry name" value="Peptidase_S1_PA"/>
</dbReference>
<keyword evidence="3 7" id="KW-0645">Protease</keyword>
<reference evidence="7" key="1">
    <citation type="submission" date="2025-08" db="UniProtKB">
        <authorList>
            <consortium name="RefSeq"/>
        </authorList>
    </citation>
    <scope>IDENTIFICATION</scope>
</reference>
<sequence>MGGVIIAITALVIGIACPLATGEYLEPNCGVPNKESLPSFRIIGGADAIINSNPWMAFIHSSTKLICGGTLITQRFVLTAAHCVFEGMAVKVRLGEYDDTTTVDCVNKVCNPITEEYNVDLGIRHGKYSQERNINDIALLRLDRFVTFKQHIRPICIILDTTKRHVVQSLQWFIAAGWGETKTNRTRGALQTVKLHRFDPNRCLRSLERIVQSNQFCAGSNEGDTCSGDSGGPLIRKVRHMNKVRDVQFGVVSYGSLHCSGIGVYTDVYSYTNWIAAVVRDNTYVQAPRMPNN</sequence>
<evidence type="ECO:0000313" key="6">
    <source>
        <dbReference type="Proteomes" id="UP001652628"/>
    </source>
</evidence>
<evidence type="ECO:0000256" key="4">
    <source>
        <dbReference type="SAM" id="SignalP"/>
    </source>
</evidence>
<keyword evidence="3" id="KW-0720">Serine protease</keyword>
<keyword evidence="3" id="KW-0378">Hydrolase</keyword>
<evidence type="ECO:0000256" key="3">
    <source>
        <dbReference type="RuleBase" id="RU363034"/>
    </source>
</evidence>
<dbReference type="InterPro" id="IPR001254">
    <property type="entry name" value="Trypsin_dom"/>
</dbReference>
<proteinExistence type="inferred from homology"/>
<feature type="signal peptide" evidence="4">
    <location>
        <begin position="1"/>
        <end position="22"/>
    </location>
</feature>
<dbReference type="CDD" id="cd00190">
    <property type="entry name" value="Tryp_SPc"/>
    <property type="match status" value="1"/>
</dbReference>
<evidence type="ECO:0000256" key="2">
    <source>
        <dbReference type="ARBA" id="ARBA00024195"/>
    </source>
</evidence>
<dbReference type="Pfam" id="PF00089">
    <property type="entry name" value="Trypsin"/>
    <property type="match status" value="1"/>
</dbReference>
<dbReference type="RefSeq" id="XP_016940448.3">
    <property type="nucleotide sequence ID" value="XM_017084959.4"/>
</dbReference>
<dbReference type="InterPro" id="IPR018114">
    <property type="entry name" value="TRYPSIN_HIS"/>
</dbReference>
<dbReference type="PROSITE" id="PS00134">
    <property type="entry name" value="TRYPSIN_HIS"/>
    <property type="match status" value="1"/>
</dbReference>
<dbReference type="GO" id="GO:0006508">
    <property type="term" value="P:proteolysis"/>
    <property type="evidence" value="ECO:0007669"/>
    <property type="project" value="UniProtKB-KW"/>
</dbReference>
<feature type="domain" description="Peptidase S1" evidence="5">
    <location>
        <begin position="42"/>
        <end position="280"/>
    </location>
</feature>
<evidence type="ECO:0000259" key="5">
    <source>
        <dbReference type="PROSITE" id="PS50240"/>
    </source>
</evidence>
<dbReference type="Proteomes" id="UP001652628">
    <property type="component" value="Chromosome 2R"/>
</dbReference>
<name>A0AB39ZPJ3_DROSZ</name>
<dbReference type="InterPro" id="IPR001314">
    <property type="entry name" value="Peptidase_S1A"/>
</dbReference>
<dbReference type="GO" id="GO:0046872">
    <property type="term" value="F:metal ion binding"/>
    <property type="evidence" value="ECO:0007669"/>
    <property type="project" value="UniProtKB-KW"/>
</dbReference>
<keyword evidence="6" id="KW-1185">Reference proteome</keyword>
<keyword evidence="4" id="KW-0732">Signal</keyword>
<dbReference type="SUPFAM" id="SSF50494">
    <property type="entry name" value="Trypsin-like serine proteases"/>
    <property type="match status" value="1"/>
</dbReference>
<keyword evidence="1" id="KW-1015">Disulfide bond</keyword>
<evidence type="ECO:0000256" key="1">
    <source>
        <dbReference type="ARBA" id="ARBA00023157"/>
    </source>
</evidence>